<accession>A0ABT3Y952</accession>
<protein>
    <submittedName>
        <fullName evidence="1">Uncharacterized protein</fullName>
    </submittedName>
</protein>
<comment type="caution">
    <text evidence="1">The sequence shown here is derived from an EMBL/GenBank/DDBJ whole genome shotgun (WGS) entry which is preliminary data.</text>
</comment>
<evidence type="ECO:0000313" key="1">
    <source>
        <dbReference type="EMBL" id="MCX8534699.1"/>
    </source>
</evidence>
<gene>
    <name evidence="1" type="ORF">OEA66_20340</name>
</gene>
<dbReference type="Proteomes" id="UP001070176">
    <property type="component" value="Unassembled WGS sequence"/>
</dbReference>
<organism evidence="1 2">
    <name type="scientific">Chryseobacterium luquanense</name>
    <dbReference type="NCBI Taxonomy" id="2983766"/>
    <lineage>
        <taxon>Bacteria</taxon>
        <taxon>Pseudomonadati</taxon>
        <taxon>Bacteroidota</taxon>
        <taxon>Flavobacteriia</taxon>
        <taxon>Flavobacteriales</taxon>
        <taxon>Weeksellaceae</taxon>
        <taxon>Chryseobacterium group</taxon>
        <taxon>Chryseobacterium</taxon>
    </lineage>
</organism>
<evidence type="ECO:0000313" key="2">
    <source>
        <dbReference type="Proteomes" id="UP001070176"/>
    </source>
</evidence>
<dbReference type="EMBL" id="JAOVZV010000036">
    <property type="protein sequence ID" value="MCX8534699.1"/>
    <property type="molecule type" value="Genomic_DNA"/>
</dbReference>
<keyword evidence="2" id="KW-1185">Reference proteome</keyword>
<proteinExistence type="predicted"/>
<name>A0ABT3Y952_9FLAO</name>
<sequence>MGKRIKPINYTIVTTTCLEQNEMIITPIDPGRSSGGGGGGAMP</sequence>
<reference evidence="1" key="1">
    <citation type="submission" date="2022-10" db="EMBL/GenBank/DDBJ databases">
        <title>Chryseobacterium sp. nov., a novel bacterial species.</title>
        <authorList>
            <person name="Cao Y."/>
        </authorList>
    </citation>
    <scope>NUCLEOTIDE SEQUENCE</scope>
    <source>
        <strain evidence="1">KC 927</strain>
    </source>
</reference>